<sequence>MRVAITGASGLIGRALEASLLDDGHTVVRMVRHLPRGQHPPHVEEAEWRPEQGRVDTVALHGADAVVHLAGAPVGPALWTRHRRTVIRRSRVRGTRTLCQALAGMADPPPRLLTASGTHYYGDTGGHAATEDSPPGTGFLAGVCQDWEEAAAPAAEAGLSVAHMRTSVVLDRSGGMLRTLLPLYRAGLGGRLGSGAQYMSWIAMRDHIGAVRFLLEHPEITGPVNMCAPEPVSNADFSRALGRALGRPVFLPVPAAALRAVLGDFAEETALTDLRVLPERLAKAGYSFALPTLDRALSDILARPGPSTGA</sequence>
<evidence type="ECO:0000256" key="1">
    <source>
        <dbReference type="ARBA" id="ARBA00009353"/>
    </source>
</evidence>
<accession>A0A1V3BXC2</accession>
<dbReference type="RefSeq" id="WP_171986556.1">
    <property type="nucleotide sequence ID" value="NZ_MCOK01000001.1"/>
</dbReference>
<dbReference type="Pfam" id="PF08338">
    <property type="entry name" value="DUF1731"/>
    <property type="match status" value="1"/>
</dbReference>
<dbReference type="InterPro" id="IPR010099">
    <property type="entry name" value="SDR39U1"/>
</dbReference>
<dbReference type="InterPro" id="IPR001509">
    <property type="entry name" value="Epimerase_deHydtase"/>
</dbReference>
<dbReference type="Proteomes" id="UP000189004">
    <property type="component" value="Unassembled WGS sequence"/>
</dbReference>
<dbReference type="Pfam" id="PF01370">
    <property type="entry name" value="Epimerase"/>
    <property type="match status" value="1"/>
</dbReference>
<comment type="caution">
    <text evidence="4">The sequence shown here is derived from an EMBL/GenBank/DDBJ whole genome shotgun (WGS) entry which is preliminary data.</text>
</comment>
<evidence type="ECO:0000313" key="4">
    <source>
        <dbReference type="EMBL" id="OOC53201.1"/>
    </source>
</evidence>
<dbReference type="Gene3D" id="3.40.50.720">
    <property type="entry name" value="NAD(P)-binding Rossmann-like Domain"/>
    <property type="match status" value="1"/>
</dbReference>
<gene>
    <name evidence="4" type="ORF">NOSIN_04655</name>
</gene>
<dbReference type="PANTHER" id="PTHR11092">
    <property type="entry name" value="SUGAR NUCLEOTIDE EPIMERASE RELATED"/>
    <property type="match status" value="1"/>
</dbReference>
<dbReference type="AlphaFoldDB" id="A0A1V3BXC2"/>
<dbReference type="InterPro" id="IPR036291">
    <property type="entry name" value="NAD(P)-bd_dom_sf"/>
</dbReference>
<evidence type="ECO:0000259" key="3">
    <source>
        <dbReference type="Pfam" id="PF08338"/>
    </source>
</evidence>
<proteinExistence type="inferred from homology"/>
<organism evidence="4 5">
    <name type="scientific">Nocardiopsis sinuspersici</name>
    <dbReference type="NCBI Taxonomy" id="501010"/>
    <lineage>
        <taxon>Bacteria</taxon>
        <taxon>Bacillati</taxon>
        <taxon>Actinomycetota</taxon>
        <taxon>Actinomycetes</taxon>
        <taxon>Streptosporangiales</taxon>
        <taxon>Nocardiopsidaceae</taxon>
        <taxon>Nocardiopsis</taxon>
    </lineage>
</organism>
<dbReference type="NCBIfam" id="TIGR01777">
    <property type="entry name" value="yfcH"/>
    <property type="match status" value="1"/>
</dbReference>
<feature type="domain" description="NAD-dependent epimerase/dehydratase" evidence="2">
    <location>
        <begin position="3"/>
        <end position="219"/>
    </location>
</feature>
<comment type="similarity">
    <text evidence="1">Belongs to the NAD(P)-dependent epimerase/dehydratase family. SDR39U1 subfamily.</text>
</comment>
<dbReference type="STRING" id="501010.NOSIN_04655"/>
<name>A0A1V3BXC2_9ACTN</name>
<dbReference type="EMBL" id="MCOK01000001">
    <property type="protein sequence ID" value="OOC53201.1"/>
    <property type="molecule type" value="Genomic_DNA"/>
</dbReference>
<feature type="domain" description="DUF1731" evidence="3">
    <location>
        <begin position="253"/>
        <end position="300"/>
    </location>
</feature>
<evidence type="ECO:0000259" key="2">
    <source>
        <dbReference type="Pfam" id="PF01370"/>
    </source>
</evidence>
<reference evidence="5" key="1">
    <citation type="submission" date="2016-08" db="EMBL/GenBank/DDBJ databases">
        <authorList>
            <person name="Tokovenko B."/>
            <person name="Kalinowski J."/>
        </authorList>
    </citation>
    <scope>NUCLEOTIDE SEQUENCE [LARGE SCALE GENOMIC DNA]</scope>
    <source>
        <strain evidence="5">UTMC102</strain>
    </source>
</reference>
<keyword evidence="5" id="KW-1185">Reference proteome</keyword>
<protein>
    <submittedName>
        <fullName evidence="4">TIGR01777 family protein</fullName>
    </submittedName>
</protein>
<dbReference type="InterPro" id="IPR013549">
    <property type="entry name" value="DUF1731"/>
</dbReference>
<dbReference type="SUPFAM" id="SSF51735">
    <property type="entry name" value="NAD(P)-binding Rossmann-fold domains"/>
    <property type="match status" value="1"/>
</dbReference>
<evidence type="ECO:0000313" key="5">
    <source>
        <dbReference type="Proteomes" id="UP000189004"/>
    </source>
</evidence>
<dbReference type="PANTHER" id="PTHR11092:SF0">
    <property type="entry name" value="EPIMERASE FAMILY PROTEIN SDR39U1"/>
    <property type="match status" value="1"/>
</dbReference>